<dbReference type="PROSITE" id="PS50858">
    <property type="entry name" value="BSD"/>
    <property type="match status" value="1"/>
</dbReference>
<evidence type="ECO:0000256" key="2">
    <source>
        <dbReference type="ARBA" id="ARBA00009448"/>
    </source>
</evidence>
<dbReference type="SMART" id="SM00751">
    <property type="entry name" value="BSD"/>
    <property type="match status" value="2"/>
</dbReference>
<keyword evidence="5" id="KW-0804">Transcription</keyword>
<evidence type="ECO:0000256" key="5">
    <source>
        <dbReference type="ARBA" id="ARBA00023163"/>
    </source>
</evidence>
<sequence length="642" mass="70743">MASLTGHTLFKKKEGILSFSSDHGAITWTPASGGPATISLPINNITNLQQTPDSSPKVMLKIFEKSESGNDPVTYLFHFNTQEAKAEAQAIKDLLSRLLADLRSTDANVSKLGAATAAPAANGDGSASASATLGSSNGINSQSMSPKWFDDSQLKTNIELQQSLMKKDKSLHQTYMSAISTKPDSMTSAAFNSQFWSMRINLLRAHAIEINQKKGAYNVLSTVKPRTVDGELKLNISVEQVQMIFAQHPLIKRIYNETVPRVSEAEFWSRFFLSKLAKRLKGERVTDNDPADAIFDKYNADGNALDAHAKTMSQPVPHIIDIEGNEENQGGFKGGNAKDVEMRPRANIPIVRTLNNLSEKILANVPPSDSTTIDSKGLYDTSRELILRDLRGEGEEKRIMLNIKERNNFFSSKDSPSLKNRDIFGNQLPGEILAKMRNLYAAGNDKATDNGLQINIDLDVDSDSDKESKPGVNTARDAVKEAEKDVMAGIYQQRSQKYGGASDDSSPMGIPSQISEKSALTHATTIEFLHQFWDGFLSGDPDRAMEVQYLAESLARSTTRIQAVADEAEAERDNIIQKRKQEIRSHFERTGKKIRWKPDMVGGGRDAVSKIMQPTLDALRRAQDSYSKALGEENIQISTENA</sequence>
<dbReference type="HOGENOM" id="CLU_019188_1_0_1"/>
<proteinExistence type="inferred from homology"/>
<dbReference type="EMBL" id="ABDG02000023">
    <property type="protein sequence ID" value="EHK45548.1"/>
    <property type="molecule type" value="Genomic_DNA"/>
</dbReference>
<evidence type="ECO:0000256" key="6">
    <source>
        <dbReference type="ARBA" id="ARBA00023242"/>
    </source>
</evidence>
<keyword evidence="4" id="KW-0805">Transcription regulation</keyword>
<evidence type="ECO:0000259" key="8">
    <source>
        <dbReference type="PROSITE" id="PS50858"/>
    </source>
</evidence>
<dbReference type="GeneID" id="25776172"/>
<dbReference type="Pfam" id="PF08567">
    <property type="entry name" value="PH_TFIIH"/>
    <property type="match status" value="1"/>
</dbReference>
<accession>G9NU11</accession>
<comment type="similarity">
    <text evidence="2">Belongs to the TFB1 family.</text>
</comment>
<protein>
    <recommendedName>
        <fullName evidence="8">BSD domain-containing protein</fullName>
    </recommendedName>
</protein>
<keyword evidence="6" id="KW-0539">Nucleus</keyword>
<reference evidence="9 10" key="1">
    <citation type="journal article" date="2011" name="Genome Biol.">
        <title>Comparative genome sequence analysis underscores mycoparasitism as the ancestral life style of Trichoderma.</title>
        <authorList>
            <person name="Kubicek C.P."/>
            <person name="Herrera-Estrella A."/>
            <person name="Seidl-Seiboth V."/>
            <person name="Martinez D.A."/>
            <person name="Druzhinina I.S."/>
            <person name="Thon M."/>
            <person name="Zeilinger S."/>
            <person name="Casas-Flores S."/>
            <person name="Horwitz B.A."/>
            <person name="Mukherjee P.K."/>
            <person name="Mukherjee M."/>
            <person name="Kredics L."/>
            <person name="Alcaraz L.D."/>
            <person name="Aerts A."/>
            <person name="Antal Z."/>
            <person name="Atanasova L."/>
            <person name="Cervantes-Badillo M.G."/>
            <person name="Challacombe J."/>
            <person name="Chertkov O."/>
            <person name="McCluskey K."/>
            <person name="Coulpier F."/>
            <person name="Deshpande N."/>
            <person name="von Doehren H."/>
            <person name="Ebbole D.J."/>
            <person name="Esquivel-Naranjo E.U."/>
            <person name="Fekete E."/>
            <person name="Flipphi M."/>
            <person name="Glaser F."/>
            <person name="Gomez-Rodriguez E.Y."/>
            <person name="Gruber S."/>
            <person name="Han C."/>
            <person name="Henrissat B."/>
            <person name="Hermosa R."/>
            <person name="Hernandez-Onate M."/>
            <person name="Karaffa L."/>
            <person name="Kosti I."/>
            <person name="Le Crom S."/>
            <person name="Lindquist E."/>
            <person name="Lucas S."/>
            <person name="Luebeck M."/>
            <person name="Luebeck P.S."/>
            <person name="Margeot A."/>
            <person name="Metz B."/>
            <person name="Misra M."/>
            <person name="Nevalainen H."/>
            <person name="Omann M."/>
            <person name="Packer N."/>
            <person name="Perrone G."/>
            <person name="Uresti-Rivera E.E."/>
            <person name="Salamov A."/>
            <person name="Schmoll M."/>
            <person name="Seiboth B."/>
            <person name="Shapiro H."/>
            <person name="Sukno S."/>
            <person name="Tamayo-Ramos J.A."/>
            <person name="Tisch D."/>
            <person name="Wiest A."/>
            <person name="Wilkinson H.H."/>
            <person name="Zhang M."/>
            <person name="Coutinho P.M."/>
            <person name="Kenerley C.M."/>
            <person name="Monte E."/>
            <person name="Baker S.E."/>
            <person name="Grigoriev I.V."/>
        </authorList>
    </citation>
    <scope>NUCLEOTIDE SEQUENCE [LARGE SCALE GENOMIC DNA]</scope>
    <source>
        <strain evidence="10">ATCC 20476 / IMI 206040</strain>
    </source>
</reference>
<keyword evidence="10" id="KW-1185">Reference proteome</keyword>
<comment type="caution">
    <text evidence="9">The sequence shown here is derived from an EMBL/GenBank/DDBJ whole genome shotgun (WGS) entry which is preliminary data.</text>
</comment>
<dbReference type="OrthoDB" id="360521at2759"/>
<keyword evidence="3" id="KW-0677">Repeat</keyword>
<dbReference type="KEGG" id="tatv:25776172"/>
<dbReference type="GO" id="GO:0006289">
    <property type="term" value="P:nucleotide-excision repair"/>
    <property type="evidence" value="ECO:0007669"/>
    <property type="project" value="InterPro"/>
</dbReference>
<dbReference type="InterPro" id="IPR035925">
    <property type="entry name" value="BSD_dom_sf"/>
</dbReference>
<evidence type="ECO:0000256" key="7">
    <source>
        <dbReference type="SAM" id="MobiDB-lite"/>
    </source>
</evidence>
<dbReference type="OMA" id="NRPNFDM"/>
<dbReference type="InterPro" id="IPR013876">
    <property type="entry name" value="TFIIH_BTF_p62_N"/>
</dbReference>
<dbReference type="Pfam" id="PF03909">
    <property type="entry name" value="BSD"/>
    <property type="match status" value="2"/>
</dbReference>
<dbReference type="GO" id="GO:0006351">
    <property type="term" value="P:DNA-templated transcription"/>
    <property type="evidence" value="ECO:0007669"/>
    <property type="project" value="InterPro"/>
</dbReference>
<dbReference type="SUPFAM" id="SSF50729">
    <property type="entry name" value="PH domain-like"/>
    <property type="match status" value="1"/>
</dbReference>
<dbReference type="AlphaFoldDB" id="G9NU11"/>
<dbReference type="InterPro" id="IPR011993">
    <property type="entry name" value="PH-like_dom_sf"/>
</dbReference>
<comment type="subcellular location">
    <subcellularLocation>
        <location evidence="1">Nucleus</location>
    </subcellularLocation>
</comment>
<dbReference type="Gene3D" id="2.30.29.30">
    <property type="entry name" value="Pleckstrin-homology domain (PH domain)/Phosphotyrosine-binding domain (PTB)"/>
    <property type="match status" value="1"/>
</dbReference>
<evidence type="ECO:0000313" key="10">
    <source>
        <dbReference type="Proteomes" id="UP000005426"/>
    </source>
</evidence>
<name>G9NU11_HYPAI</name>
<evidence type="ECO:0000256" key="1">
    <source>
        <dbReference type="ARBA" id="ARBA00004123"/>
    </source>
</evidence>
<feature type="domain" description="BSD" evidence="8">
    <location>
        <begin position="228"/>
        <end position="279"/>
    </location>
</feature>
<gene>
    <name evidence="9" type="ORF">TRIATDRAFT_152740</name>
</gene>
<dbReference type="Proteomes" id="UP000005426">
    <property type="component" value="Unassembled WGS sequence"/>
</dbReference>
<dbReference type="InterPro" id="IPR005607">
    <property type="entry name" value="BSD_dom"/>
</dbReference>
<dbReference type="SUPFAM" id="SSF140383">
    <property type="entry name" value="BSD domain-like"/>
    <property type="match status" value="1"/>
</dbReference>
<dbReference type="InterPro" id="IPR027079">
    <property type="entry name" value="Tfb1/GTF2H1"/>
</dbReference>
<dbReference type="STRING" id="452589.G9NU11"/>
<dbReference type="Gene3D" id="1.10.3970.10">
    <property type="entry name" value="BSD domain"/>
    <property type="match status" value="1"/>
</dbReference>
<evidence type="ECO:0000256" key="3">
    <source>
        <dbReference type="ARBA" id="ARBA00022737"/>
    </source>
</evidence>
<dbReference type="eggNOG" id="KOG2074">
    <property type="taxonomic scope" value="Eukaryota"/>
</dbReference>
<dbReference type="CDD" id="cd13229">
    <property type="entry name" value="PH_TFIIH"/>
    <property type="match status" value="1"/>
</dbReference>
<dbReference type="GO" id="GO:0000439">
    <property type="term" value="C:transcription factor TFIIH core complex"/>
    <property type="evidence" value="ECO:0007669"/>
    <property type="project" value="InterPro"/>
</dbReference>
<evidence type="ECO:0000313" key="9">
    <source>
        <dbReference type="EMBL" id="EHK45548.1"/>
    </source>
</evidence>
<feature type="compositionally biased region" description="Low complexity" evidence="7">
    <location>
        <begin position="116"/>
        <end position="136"/>
    </location>
</feature>
<evidence type="ECO:0000256" key="4">
    <source>
        <dbReference type="ARBA" id="ARBA00023015"/>
    </source>
</evidence>
<feature type="region of interest" description="Disordered" evidence="7">
    <location>
        <begin position="116"/>
        <end position="146"/>
    </location>
</feature>
<organism evidence="9 10">
    <name type="scientific">Hypocrea atroviridis (strain ATCC 20476 / IMI 206040)</name>
    <name type="common">Trichoderma atroviride</name>
    <dbReference type="NCBI Taxonomy" id="452589"/>
    <lineage>
        <taxon>Eukaryota</taxon>
        <taxon>Fungi</taxon>
        <taxon>Dikarya</taxon>
        <taxon>Ascomycota</taxon>
        <taxon>Pezizomycotina</taxon>
        <taxon>Sordariomycetes</taxon>
        <taxon>Hypocreomycetidae</taxon>
        <taxon>Hypocreales</taxon>
        <taxon>Hypocreaceae</taxon>
        <taxon>Trichoderma</taxon>
    </lineage>
</organism>
<dbReference type="PANTHER" id="PTHR12856">
    <property type="entry name" value="TRANSCRIPTION INITIATION FACTOR IIH-RELATED"/>
    <property type="match status" value="1"/>
</dbReference>